<reference evidence="2 3" key="1">
    <citation type="journal article" date="2023" name="Res Sq">
        <title>Genomic and morphological characterization of Knufia obscura isolated from the Mars 2020 spacecraft assembly facility.</title>
        <authorList>
            <person name="Chander A.M."/>
            <person name="Teixeira M.M."/>
            <person name="Singh N.K."/>
            <person name="Williams M.P."/>
            <person name="Parker C.W."/>
            <person name="Leo P."/>
            <person name="Stajich J.E."/>
            <person name="Torok T."/>
            <person name="Tighe S."/>
            <person name="Mason C.E."/>
            <person name="Venkateswaran K."/>
        </authorList>
    </citation>
    <scope>NUCLEOTIDE SEQUENCE [LARGE SCALE GENOMIC DNA]</scope>
    <source>
        <strain evidence="2 3">CCFEE 5817</strain>
    </source>
</reference>
<organism evidence="2 3">
    <name type="scientific">Knufia obscura</name>
    <dbReference type="NCBI Taxonomy" id="1635080"/>
    <lineage>
        <taxon>Eukaryota</taxon>
        <taxon>Fungi</taxon>
        <taxon>Dikarya</taxon>
        <taxon>Ascomycota</taxon>
        <taxon>Pezizomycotina</taxon>
        <taxon>Eurotiomycetes</taxon>
        <taxon>Chaetothyriomycetidae</taxon>
        <taxon>Chaetothyriales</taxon>
        <taxon>Trichomeriaceae</taxon>
        <taxon>Knufia</taxon>
    </lineage>
</organism>
<evidence type="ECO:0000256" key="1">
    <source>
        <dbReference type="SAM" id="MobiDB-lite"/>
    </source>
</evidence>
<evidence type="ECO:0000313" key="3">
    <source>
        <dbReference type="Proteomes" id="UP001334248"/>
    </source>
</evidence>
<gene>
    <name evidence="2" type="ORF">PMZ80_006367</name>
</gene>
<dbReference type="Proteomes" id="UP001334248">
    <property type="component" value="Unassembled WGS sequence"/>
</dbReference>
<proteinExistence type="predicted"/>
<keyword evidence="3" id="KW-1185">Reference proteome</keyword>
<sequence length="284" mass="31630">MPRVTRSSAKPATEAAKPYTKPKNTNREPKPEIPRSPKPTASQNPPQPPKQTANPPKPTRKTKDGKDSHLYTDDNPTTTLHGTGFKDAATARHTLQLISKRSLHYQFQTINTMFYRAKHHPHSEGNTDMQAAMAIFRTWLDETYPALRAAQRDFPLLKRGVVELYLPRIRELADSGNGKLDVDPRWAEMYIALPKGKRLANVLMDEERPGEADLARVRQDVLEEVIEGVGGEVPGKDDPVLWGDGGEGLSAMHLKCIAYGFSPCKSEVLVKKFAGSEKVRMKVG</sequence>
<feature type="compositionally biased region" description="Polar residues" evidence="1">
    <location>
        <begin position="1"/>
        <end position="10"/>
    </location>
</feature>
<comment type="caution">
    <text evidence="2">The sequence shown here is derived from an EMBL/GenBank/DDBJ whole genome shotgun (WGS) entry which is preliminary data.</text>
</comment>
<name>A0ABR0RLF4_9EURO</name>
<accession>A0ABR0RLF4</accession>
<dbReference type="EMBL" id="JAVHJV010000007">
    <property type="protein sequence ID" value="KAK5941090.1"/>
    <property type="molecule type" value="Genomic_DNA"/>
</dbReference>
<dbReference type="RefSeq" id="XP_064729180.1">
    <property type="nucleotide sequence ID" value="XM_064874780.1"/>
</dbReference>
<feature type="region of interest" description="Disordered" evidence="1">
    <location>
        <begin position="1"/>
        <end position="84"/>
    </location>
</feature>
<dbReference type="GeneID" id="89999816"/>
<feature type="compositionally biased region" description="Basic and acidic residues" evidence="1">
    <location>
        <begin position="25"/>
        <end position="35"/>
    </location>
</feature>
<evidence type="ECO:0000313" key="2">
    <source>
        <dbReference type="EMBL" id="KAK5941090.1"/>
    </source>
</evidence>
<protein>
    <submittedName>
        <fullName evidence="2">Uncharacterized protein</fullName>
    </submittedName>
</protein>
<feature type="compositionally biased region" description="Basic and acidic residues" evidence="1">
    <location>
        <begin position="61"/>
        <end position="72"/>
    </location>
</feature>